<gene>
    <name evidence="2" type="ORF">JOF47_002023</name>
</gene>
<protein>
    <submittedName>
        <fullName evidence="2">Lactoylglutathione lyase</fullName>
    </submittedName>
</protein>
<evidence type="ECO:0000313" key="2">
    <source>
        <dbReference type="EMBL" id="MBP2386512.1"/>
    </source>
</evidence>
<dbReference type="GO" id="GO:0016829">
    <property type="term" value="F:lyase activity"/>
    <property type="evidence" value="ECO:0007669"/>
    <property type="project" value="UniProtKB-KW"/>
</dbReference>
<proteinExistence type="predicted"/>
<dbReference type="InterPro" id="IPR029068">
    <property type="entry name" value="Glyas_Bleomycin-R_OHBP_Dase"/>
</dbReference>
<dbReference type="PROSITE" id="PS51819">
    <property type="entry name" value="VOC"/>
    <property type="match status" value="1"/>
</dbReference>
<feature type="domain" description="VOC" evidence="1">
    <location>
        <begin position="2"/>
        <end position="133"/>
    </location>
</feature>
<dbReference type="Gene3D" id="3.10.180.10">
    <property type="entry name" value="2,3-Dihydroxybiphenyl 1,2-Dioxygenase, domain 1"/>
    <property type="match status" value="1"/>
</dbReference>
<sequence>MKTQGVVLSLAVTDAARSHDFYREVLGADSVRLDMGIVCIELPGIMLFLAEIADFTKYSREAKRAPLLPVPASDALLSCAIASTEEVDDILSVVHAAGGRTFEAHEIPHVSGRRQYVGTFTDPDGHLWQLVCNLADAQGAAE</sequence>
<dbReference type="Proteomes" id="UP001296993">
    <property type="component" value="Unassembled WGS sequence"/>
</dbReference>
<evidence type="ECO:0000259" key="1">
    <source>
        <dbReference type="PROSITE" id="PS51819"/>
    </source>
</evidence>
<dbReference type="InterPro" id="IPR037523">
    <property type="entry name" value="VOC_core"/>
</dbReference>
<organism evidence="2 3">
    <name type="scientific">Paeniglutamicibacter kerguelensis</name>
    <dbReference type="NCBI Taxonomy" id="254788"/>
    <lineage>
        <taxon>Bacteria</taxon>
        <taxon>Bacillati</taxon>
        <taxon>Actinomycetota</taxon>
        <taxon>Actinomycetes</taxon>
        <taxon>Micrococcales</taxon>
        <taxon>Micrococcaceae</taxon>
        <taxon>Paeniglutamicibacter</taxon>
    </lineage>
</organism>
<keyword evidence="2" id="KW-0456">Lyase</keyword>
<comment type="caution">
    <text evidence="2">The sequence shown here is derived from an EMBL/GenBank/DDBJ whole genome shotgun (WGS) entry which is preliminary data.</text>
</comment>
<reference evidence="2 3" key="1">
    <citation type="submission" date="2021-03" db="EMBL/GenBank/DDBJ databases">
        <title>Sequencing the genomes of 1000 actinobacteria strains.</title>
        <authorList>
            <person name="Klenk H.-P."/>
        </authorList>
    </citation>
    <scope>NUCLEOTIDE SEQUENCE [LARGE SCALE GENOMIC DNA]</scope>
    <source>
        <strain evidence="2 3">DSM 15797</strain>
    </source>
</reference>
<keyword evidence="3" id="KW-1185">Reference proteome</keyword>
<dbReference type="PANTHER" id="PTHR36503">
    <property type="entry name" value="BLR2520 PROTEIN"/>
    <property type="match status" value="1"/>
</dbReference>
<dbReference type="RefSeq" id="WP_209997413.1">
    <property type="nucleotide sequence ID" value="NZ_BAAAJY010000002.1"/>
</dbReference>
<accession>A0ABS4XDG0</accession>
<dbReference type="PANTHER" id="PTHR36503:SF1">
    <property type="entry name" value="BLR2520 PROTEIN"/>
    <property type="match status" value="1"/>
</dbReference>
<evidence type="ECO:0000313" key="3">
    <source>
        <dbReference type="Proteomes" id="UP001296993"/>
    </source>
</evidence>
<dbReference type="InterPro" id="IPR004360">
    <property type="entry name" value="Glyas_Fos-R_dOase_dom"/>
</dbReference>
<dbReference type="SUPFAM" id="SSF54593">
    <property type="entry name" value="Glyoxalase/Bleomycin resistance protein/Dihydroxybiphenyl dioxygenase"/>
    <property type="match status" value="1"/>
</dbReference>
<dbReference type="Pfam" id="PF00903">
    <property type="entry name" value="Glyoxalase"/>
    <property type="match status" value="1"/>
</dbReference>
<name>A0ABS4XDG0_9MICC</name>
<dbReference type="EMBL" id="JAGIOF010000001">
    <property type="protein sequence ID" value="MBP2386512.1"/>
    <property type="molecule type" value="Genomic_DNA"/>
</dbReference>